<dbReference type="AlphaFoldDB" id="A0A1T5MGA9"/>
<accession>A0A1T5MGA9</accession>
<proteinExistence type="predicted"/>
<dbReference type="InterPro" id="IPR041662">
    <property type="entry name" value="SusD-like_2"/>
</dbReference>
<dbReference type="InterPro" id="IPR011990">
    <property type="entry name" value="TPR-like_helical_dom_sf"/>
</dbReference>
<dbReference type="STRING" id="688867.SAMN05660236_5376"/>
<reference evidence="1 2" key="1">
    <citation type="submission" date="2017-02" db="EMBL/GenBank/DDBJ databases">
        <authorList>
            <person name="Peterson S.W."/>
        </authorList>
    </citation>
    <scope>NUCLEOTIDE SEQUENCE [LARGE SCALE GENOMIC DNA]</scope>
    <source>
        <strain evidence="1 2">DSM 25262</strain>
    </source>
</reference>
<gene>
    <name evidence="1" type="ORF">SAMN05660236_5376</name>
</gene>
<sequence length="523" mass="58285">MKNIRYYMVIAFLVVFTRCQDFEEIEKNPNQATTVPPSLLLTGIQNDMLEQPWSLEHRWNQYWCCNYNYYGNNEYSWTNASLKFQTLKNVLKMEEEALNTGAKALNPYSALGKFFRAYFYVSMTEQVGDLPLEESLQGLDDTTPVYATQKEIYIQVLEWLESANSDLATLIAAGTPPPTSPLGDILSGDIYMTNSLESWQKIVNSFTLRVLISLSKKDSDADLDVKNRFNSIVTNNTKYPLLGSTSDNLQIFYNGSTSLYPSNPGSKGFDKGRYNMAETYVKTLTDLADPRVFVTCNPAEAKLKAGIAFDNFGAYIGASSAESLDDMSSKAGKGEYSYANQLRYYGTYSGPEPALMLGYVEQCFTIAEGINRGWTSGDAESFYENGIIASMDLYGIKDGSSLKVTNADDVVLGEVTPSVTNYMNSTAVKYAGNNAAGLEQILTQKYIAFFQNSGLEAYYNQRRTDIPEFREGTGTGNNGVIPKRWLYPSAEETTNNENLSKAIESQFGSMGDSRNAEIYIIKD</sequence>
<dbReference type="SUPFAM" id="SSF48452">
    <property type="entry name" value="TPR-like"/>
    <property type="match status" value="1"/>
</dbReference>
<dbReference type="Proteomes" id="UP000190961">
    <property type="component" value="Unassembled WGS sequence"/>
</dbReference>
<dbReference type="Pfam" id="PF12771">
    <property type="entry name" value="SusD-like_2"/>
    <property type="match status" value="1"/>
</dbReference>
<dbReference type="Gene3D" id="1.25.40.390">
    <property type="match status" value="1"/>
</dbReference>
<evidence type="ECO:0000313" key="1">
    <source>
        <dbReference type="EMBL" id="SKC87291.1"/>
    </source>
</evidence>
<name>A0A1T5MGA9_9BACT</name>
<keyword evidence="2" id="KW-1185">Reference proteome</keyword>
<dbReference type="EMBL" id="FUZU01000004">
    <property type="protein sequence ID" value="SKC87291.1"/>
    <property type="molecule type" value="Genomic_DNA"/>
</dbReference>
<organism evidence="1 2">
    <name type="scientific">Ohtaekwangia koreensis</name>
    <dbReference type="NCBI Taxonomy" id="688867"/>
    <lineage>
        <taxon>Bacteria</taxon>
        <taxon>Pseudomonadati</taxon>
        <taxon>Bacteroidota</taxon>
        <taxon>Cytophagia</taxon>
        <taxon>Cytophagales</taxon>
        <taxon>Fulvivirgaceae</taxon>
        <taxon>Ohtaekwangia</taxon>
    </lineage>
</organism>
<dbReference type="RefSeq" id="WP_079689851.1">
    <property type="nucleotide sequence ID" value="NZ_FUZU01000004.1"/>
</dbReference>
<protein>
    <submittedName>
        <fullName evidence="1">Starch-binding associating with outer membrane</fullName>
    </submittedName>
</protein>
<dbReference type="OrthoDB" id="843771at2"/>
<evidence type="ECO:0000313" key="2">
    <source>
        <dbReference type="Proteomes" id="UP000190961"/>
    </source>
</evidence>